<dbReference type="Gene3D" id="3.30.70.940">
    <property type="entry name" value="NusG, N-terminal domain"/>
    <property type="match status" value="1"/>
</dbReference>
<evidence type="ECO:0000313" key="5">
    <source>
        <dbReference type="EMBL" id="EKC51929.1"/>
    </source>
</evidence>
<feature type="non-terminal residue" evidence="5">
    <location>
        <position position="95"/>
    </location>
</feature>
<name>K1S941_9ZZZZ</name>
<dbReference type="SMART" id="SM00738">
    <property type="entry name" value="NGN"/>
    <property type="match status" value="1"/>
</dbReference>
<dbReference type="GO" id="GO:0031564">
    <property type="term" value="P:transcription antitermination"/>
    <property type="evidence" value="ECO:0007669"/>
    <property type="project" value="UniProtKB-KW"/>
</dbReference>
<dbReference type="PANTHER" id="PTHR30265">
    <property type="entry name" value="RHO-INTERACTING TRANSCRIPTION TERMINATION FACTOR NUSG"/>
    <property type="match status" value="1"/>
</dbReference>
<evidence type="ECO:0000256" key="1">
    <source>
        <dbReference type="ARBA" id="ARBA00022814"/>
    </source>
</evidence>
<gene>
    <name evidence="5" type="ORF">OBE_13354</name>
</gene>
<evidence type="ECO:0000256" key="2">
    <source>
        <dbReference type="ARBA" id="ARBA00023015"/>
    </source>
</evidence>
<dbReference type="InterPro" id="IPR006645">
    <property type="entry name" value="NGN-like_dom"/>
</dbReference>
<proteinExistence type="predicted"/>
<dbReference type="GO" id="GO:0006354">
    <property type="term" value="P:DNA-templated transcription elongation"/>
    <property type="evidence" value="ECO:0007669"/>
    <property type="project" value="InterPro"/>
</dbReference>
<feature type="domain" description="NusG-like N-terminal" evidence="4">
    <location>
        <begin position="5"/>
        <end position="95"/>
    </location>
</feature>
<dbReference type="GO" id="GO:0005829">
    <property type="term" value="C:cytosol"/>
    <property type="evidence" value="ECO:0007669"/>
    <property type="project" value="TreeGrafter"/>
</dbReference>
<dbReference type="InterPro" id="IPR036735">
    <property type="entry name" value="NGN_dom_sf"/>
</dbReference>
<dbReference type="Pfam" id="PF02357">
    <property type="entry name" value="NusG"/>
    <property type="match status" value="1"/>
</dbReference>
<sequence length="95" mass="10853">MSETAKQWYVVRTIGGKENKVKEYIESEIRHSHLEEYISQVLIPTEKVYTIRNGKKVSKEKVSYPGYVLIEAAFVGQIPIIIRNIPNVLGFLGDT</sequence>
<reference evidence="5" key="1">
    <citation type="journal article" date="2013" name="Environ. Microbiol.">
        <title>Microbiota from the distal guts of lean and obese adolescents exhibit partial functional redundancy besides clear differences in community structure.</title>
        <authorList>
            <person name="Ferrer M."/>
            <person name="Ruiz A."/>
            <person name="Lanza F."/>
            <person name="Haange S.B."/>
            <person name="Oberbach A."/>
            <person name="Till H."/>
            <person name="Bargiela R."/>
            <person name="Campoy C."/>
            <person name="Segura M.T."/>
            <person name="Richter M."/>
            <person name="von Bergen M."/>
            <person name="Seifert J."/>
            <person name="Suarez A."/>
        </authorList>
    </citation>
    <scope>NUCLEOTIDE SEQUENCE</scope>
</reference>
<keyword evidence="1" id="KW-0889">Transcription antitermination</keyword>
<dbReference type="InterPro" id="IPR043425">
    <property type="entry name" value="NusG-like"/>
</dbReference>
<dbReference type="EMBL" id="AJWZ01009221">
    <property type="protein sequence ID" value="EKC51929.1"/>
    <property type="molecule type" value="Genomic_DNA"/>
</dbReference>
<keyword evidence="3" id="KW-0804">Transcription</keyword>
<dbReference type="AlphaFoldDB" id="K1S941"/>
<protein>
    <submittedName>
        <fullName evidence="5">Protein containing Transcription antitermination protein, NusG</fullName>
    </submittedName>
</protein>
<evidence type="ECO:0000259" key="4">
    <source>
        <dbReference type="SMART" id="SM00738"/>
    </source>
</evidence>
<dbReference type="PANTHER" id="PTHR30265:SF2">
    <property type="entry name" value="TRANSCRIPTION TERMINATION_ANTITERMINATION PROTEIN NUSG"/>
    <property type="match status" value="1"/>
</dbReference>
<organism evidence="5">
    <name type="scientific">human gut metagenome</name>
    <dbReference type="NCBI Taxonomy" id="408170"/>
    <lineage>
        <taxon>unclassified sequences</taxon>
        <taxon>metagenomes</taxon>
        <taxon>organismal metagenomes</taxon>
    </lineage>
</organism>
<comment type="caution">
    <text evidence="5">The sequence shown here is derived from an EMBL/GenBank/DDBJ whole genome shotgun (WGS) entry which is preliminary data.</text>
</comment>
<dbReference type="InterPro" id="IPR047050">
    <property type="entry name" value="NGN"/>
</dbReference>
<dbReference type="CDD" id="cd09891">
    <property type="entry name" value="NGN_Bact_1"/>
    <property type="match status" value="1"/>
</dbReference>
<accession>K1S941</accession>
<keyword evidence="2" id="KW-0805">Transcription regulation</keyword>
<dbReference type="SUPFAM" id="SSF82679">
    <property type="entry name" value="N-utilization substance G protein NusG, N-terminal domain"/>
    <property type="match status" value="1"/>
</dbReference>
<evidence type="ECO:0000256" key="3">
    <source>
        <dbReference type="ARBA" id="ARBA00023163"/>
    </source>
</evidence>